<evidence type="ECO:0000256" key="11">
    <source>
        <dbReference type="ARBA" id="ARBA00023146"/>
    </source>
</evidence>
<dbReference type="PANTHER" id="PTHR11538:SF41">
    <property type="entry name" value="PHENYLALANINE--TRNA LIGASE, MITOCHONDRIAL"/>
    <property type="match status" value="1"/>
</dbReference>
<dbReference type="Pfam" id="PF01409">
    <property type="entry name" value="tRNA-synt_2d"/>
    <property type="match status" value="1"/>
</dbReference>
<comment type="similarity">
    <text evidence="2 13">Belongs to the class-II aminoacyl-tRNA synthetase family. Phe-tRNA synthetase alpha subunit type 1 subfamily.</text>
</comment>
<evidence type="ECO:0000256" key="3">
    <source>
        <dbReference type="ARBA" id="ARBA00011209"/>
    </source>
</evidence>
<dbReference type="FunFam" id="3.30.930.10:FF:000089">
    <property type="entry name" value="Phenylalanine--tRNA ligase alpha subunit"/>
    <property type="match status" value="1"/>
</dbReference>
<evidence type="ECO:0000256" key="9">
    <source>
        <dbReference type="ARBA" id="ARBA00022842"/>
    </source>
</evidence>
<gene>
    <name evidence="13 15" type="primary">pheS</name>
    <name evidence="15" type="ORF">FYJ59_03450</name>
</gene>
<protein>
    <recommendedName>
        <fullName evidence="13">Phenylalanine--tRNA ligase alpha subunit</fullName>
        <ecNumber evidence="13">6.1.1.20</ecNumber>
    </recommendedName>
    <alternativeName>
        <fullName evidence="13">Phenylalanyl-tRNA synthetase alpha subunit</fullName>
        <shortName evidence="13">PheRS</shortName>
    </alternativeName>
</protein>
<dbReference type="GO" id="GO:0000287">
    <property type="term" value="F:magnesium ion binding"/>
    <property type="evidence" value="ECO:0007669"/>
    <property type="project" value="UniProtKB-UniRule"/>
</dbReference>
<dbReference type="GO" id="GO:0140096">
    <property type="term" value="F:catalytic activity, acting on a protein"/>
    <property type="evidence" value="ECO:0007669"/>
    <property type="project" value="UniProtKB-ARBA"/>
</dbReference>
<comment type="subunit">
    <text evidence="3 13">Tetramer of two alpha and two beta subunits.</text>
</comment>
<dbReference type="AlphaFoldDB" id="A0A6L5YI10"/>
<dbReference type="GO" id="GO:0006432">
    <property type="term" value="P:phenylalanyl-tRNA aminoacylation"/>
    <property type="evidence" value="ECO:0007669"/>
    <property type="project" value="UniProtKB-UniRule"/>
</dbReference>
<keyword evidence="10 13" id="KW-0648">Protein biosynthesis</keyword>
<evidence type="ECO:0000256" key="10">
    <source>
        <dbReference type="ARBA" id="ARBA00022917"/>
    </source>
</evidence>
<dbReference type="PROSITE" id="PS50862">
    <property type="entry name" value="AA_TRNA_LIGASE_II"/>
    <property type="match status" value="1"/>
</dbReference>
<dbReference type="EMBL" id="VUMU01000003">
    <property type="protein sequence ID" value="MST57302.1"/>
    <property type="molecule type" value="Genomic_DNA"/>
</dbReference>
<dbReference type="Proteomes" id="UP000476055">
    <property type="component" value="Unassembled WGS sequence"/>
</dbReference>
<dbReference type="SUPFAM" id="SSF46589">
    <property type="entry name" value="tRNA-binding arm"/>
    <property type="match status" value="1"/>
</dbReference>
<dbReference type="GO" id="GO:0016740">
    <property type="term" value="F:transferase activity"/>
    <property type="evidence" value="ECO:0007669"/>
    <property type="project" value="UniProtKB-ARBA"/>
</dbReference>
<feature type="binding site" evidence="13">
    <location>
        <position position="253"/>
    </location>
    <ligand>
        <name>Mg(2+)</name>
        <dbReference type="ChEBI" id="CHEBI:18420"/>
        <note>shared with beta subunit</note>
    </ligand>
</feature>
<accession>A0A6L5YI10</accession>
<keyword evidence="16" id="KW-1185">Reference proteome</keyword>
<feature type="domain" description="Aminoacyl-transfer RNA synthetases class-II family profile" evidence="14">
    <location>
        <begin position="164"/>
        <end position="337"/>
    </location>
</feature>
<dbReference type="InterPro" id="IPR022911">
    <property type="entry name" value="Phe_tRNA_ligase_alpha1_bac"/>
</dbReference>
<keyword evidence="7 13" id="KW-0547">Nucleotide-binding</keyword>
<dbReference type="InterPro" id="IPR004188">
    <property type="entry name" value="Phe-tRNA_ligase_II_N"/>
</dbReference>
<evidence type="ECO:0000256" key="5">
    <source>
        <dbReference type="ARBA" id="ARBA00022598"/>
    </source>
</evidence>
<comment type="subcellular location">
    <subcellularLocation>
        <location evidence="1 13">Cytoplasm</location>
    </subcellularLocation>
</comment>
<dbReference type="EC" id="6.1.1.20" evidence="13"/>
<dbReference type="InterPro" id="IPR010978">
    <property type="entry name" value="tRNA-bd_arm"/>
</dbReference>
<dbReference type="GO" id="GO:0005737">
    <property type="term" value="C:cytoplasm"/>
    <property type="evidence" value="ECO:0007669"/>
    <property type="project" value="UniProtKB-SubCell"/>
</dbReference>
<evidence type="ECO:0000259" key="14">
    <source>
        <dbReference type="PROSITE" id="PS50862"/>
    </source>
</evidence>
<comment type="catalytic activity">
    <reaction evidence="12 13">
        <text>tRNA(Phe) + L-phenylalanine + ATP = L-phenylalanyl-tRNA(Phe) + AMP + diphosphate + H(+)</text>
        <dbReference type="Rhea" id="RHEA:19413"/>
        <dbReference type="Rhea" id="RHEA-COMP:9668"/>
        <dbReference type="Rhea" id="RHEA-COMP:9699"/>
        <dbReference type="ChEBI" id="CHEBI:15378"/>
        <dbReference type="ChEBI" id="CHEBI:30616"/>
        <dbReference type="ChEBI" id="CHEBI:33019"/>
        <dbReference type="ChEBI" id="CHEBI:58095"/>
        <dbReference type="ChEBI" id="CHEBI:78442"/>
        <dbReference type="ChEBI" id="CHEBI:78531"/>
        <dbReference type="ChEBI" id="CHEBI:456215"/>
        <dbReference type="EC" id="6.1.1.20"/>
    </reaction>
</comment>
<evidence type="ECO:0000256" key="12">
    <source>
        <dbReference type="ARBA" id="ARBA00049255"/>
    </source>
</evidence>
<dbReference type="GO" id="GO:0005524">
    <property type="term" value="F:ATP binding"/>
    <property type="evidence" value="ECO:0007669"/>
    <property type="project" value="UniProtKB-UniRule"/>
</dbReference>
<dbReference type="GO" id="GO:0004826">
    <property type="term" value="F:phenylalanine-tRNA ligase activity"/>
    <property type="evidence" value="ECO:0007669"/>
    <property type="project" value="UniProtKB-UniRule"/>
</dbReference>
<organism evidence="15 16">
    <name type="scientific">Waltera intestinalis</name>
    <dbReference type="NCBI Taxonomy" id="2606635"/>
    <lineage>
        <taxon>Bacteria</taxon>
        <taxon>Bacillati</taxon>
        <taxon>Bacillota</taxon>
        <taxon>Clostridia</taxon>
        <taxon>Lachnospirales</taxon>
        <taxon>Lachnospiraceae</taxon>
        <taxon>Waltera</taxon>
    </lineage>
</organism>
<keyword evidence="9 13" id="KW-0460">Magnesium</keyword>
<dbReference type="Pfam" id="PF02912">
    <property type="entry name" value="Phe_tRNA-synt_N"/>
    <property type="match status" value="1"/>
</dbReference>
<evidence type="ECO:0000256" key="8">
    <source>
        <dbReference type="ARBA" id="ARBA00022840"/>
    </source>
</evidence>
<comment type="cofactor">
    <cofactor evidence="13">
        <name>Mg(2+)</name>
        <dbReference type="ChEBI" id="CHEBI:18420"/>
    </cofactor>
    <text evidence="13">Binds 2 magnesium ions per tetramer.</text>
</comment>
<keyword evidence="8 13" id="KW-0067">ATP-binding</keyword>
<evidence type="ECO:0000256" key="7">
    <source>
        <dbReference type="ARBA" id="ARBA00022741"/>
    </source>
</evidence>
<sequence>MNEKVEQIKADIREQLEKIENTKGVYEYKKTILDKNGIIGGLMKQMGSVPKEEKADFGKKVNELKNWASEHFDELNTKLKEKEMELRYESEKIDISMPAKSRKTGNLHPVTQVRNQLIDIFASMGFSVYEGTEIETDYYNFTALNTPQDHPARDMQDTFYLSPEFLLRTQTSAGQVHVMESQKPPIKILSPGKVFRSDDDATHSPMFTQMEGLVVDKTITLCDLKGMLEVLVQKIFGEGTTTRLRPSYFPFTEPSVEVDVSCFACGGCGCRLCKGTGWIEVLGAGIVNKKVLENCGIDSEEYSGLAFGIGIERLAMLKYGINNIKLLYQSDMRVLDQINDD</sequence>
<comment type="caution">
    <text evidence="15">The sequence shown here is derived from an EMBL/GenBank/DDBJ whole genome shotgun (WGS) entry which is preliminary data.</text>
</comment>
<evidence type="ECO:0000256" key="1">
    <source>
        <dbReference type="ARBA" id="ARBA00004496"/>
    </source>
</evidence>
<dbReference type="InterPro" id="IPR002319">
    <property type="entry name" value="Phenylalanyl-tRNA_Synthase"/>
</dbReference>
<proteinExistence type="inferred from homology"/>
<keyword evidence="11 13" id="KW-0030">Aminoacyl-tRNA synthetase</keyword>
<evidence type="ECO:0000256" key="13">
    <source>
        <dbReference type="HAMAP-Rule" id="MF_00281"/>
    </source>
</evidence>
<evidence type="ECO:0000256" key="2">
    <source>
        <dbReference type="ARBA" id="ARBA00010207"/>
    </source>
</evidence>
<keyword evidence="6 13" id="KW-0479">Metal-binding</keyword>
<dbReference type="Gene3D" id="3.30.930.10">
    <property type="entry name" value="Bira Bifunctional Protein, Domain 2"/>
    <property type="match status" value="1"/>
</dbReference>
<keyword evidence="5 13" id="KW-0436">Ligase</keyword>
<dbReference type="HAMAP" id="MF_00281">
    <property type="entry name" value="Phe_tRNA_synth_alpha1"/>
    <property type="match status" value="1"/>
</dbReference>
<name>A0A6L5YI10_9FIRM</name>
<dbReference type="PANTHER" id="PTHR11538">
    <property type="entry name" value="PHENYLALANYL-TRNA SYNTHETASE"/>
    <property type="match status" value="1"/>
</dbReference>
<dbReference type="InterPro" id="IPR006195">
    <property type="entry name" value="aa-tRNA-synth_II"/>
</dbReference>
<reference evidence="15 16" key="1">
    <citation type="submission" date="2019-08" db="EMBL/GenBank/DDBJ databases">
        <title>In-depth cultivation of the pig gut microbiome towards novel bacterial diversity and tailored functional studies.</title>
        <authorList>
            <person name="Wylensek D."/>
            <person name="Hitch T.C.A."/>
            <person name="Clavel T."/>
        </authorList>
    </citation>
    <scope>NUCLEOTIDE SEQUENCE [LARGE SCALE GENOMIC DNA]</scope>
    <source>
        <strain evidence="15 16">WCA3-601-WT-6H</strain>
    </source>
</reference>
<dbReference type="SUPFAM" id="SSF55681">
    <property type="entry name" value="Class II aaRS and biotin synthetases"/>
    <property type="match status" value="1"/>
</dbReference>
<dbReference type="GO" id="GO:0000049">
    <property type="term" value="F:tRNA binding"/>
    <property type="evidence" value="ECO:0007669"/>
    <property type="project" value="InterPro"/>
</dbReference>
<evidence type="ECO:0000256" key="6">
    <source>
        <dbReference type="ARBA" id="ARBA00022723"/>
    </source>
</evidence>
<dbReference type="CDD" id="cd00496">
    <property type="entry name" value="PheRS_alpha_core"/>
    <property type="match status" value="1"/>
</dbReference>
<evidence type="ECO:0000313" key="15">
    <source>
        <dbReference type="EMBL" id="MST57302.1"/>
    </source>
</evidence>
<evidence type="ECO:0000256" key="4">
    <source>
        <dbReference type="ARBA" id="ARBA00022490"/>
    </source>
</evidence>
<evidence type="ECO:0000313" key="16">
    <source>
        <dbReference type="Proteomes" id="UP000476055"/>
    </source>
</evidence>
<keyword evidence="4 13" id="KW-0963">Cytoplasm</keyword>
<dbReference type="InterPro" id="IPR045864">
    <property type="entry name" value="aa-tRNA-synth_II/BPL/LPL"/>
</dbReference>